<feature type="region of interest" description="Disordered" evidence="4">
    <location>
        <begin position="966"/>
        <end position="989"/>
    </location>
</feature>
<dbReference type="EMBL" id="JAMZEB010000002">
    <property type="protein sequence ID" value="MCP2357411.1"/>
    <property type="molecule type" value="Genomic_DNA"/>
</dbReference>
<comment type="caution">
    <text evidence="6">The sequence shown here is derived from an EMBL/GenBank/DDBJ whole genome shotgun (WGS) entry which is preliminary data.</text>
</comment>
<reference evidence="6" key="1">
    <citation type="submission" date="2022-06" db="EMBL/GenBank/DDBJ databases">
        <title>Sequencing the genomes of 1000 actinobacteria strains.</title>
        <authorList>
            <person name="Klenk H.-P."/>
        </authorList>
    </citation>
    <scope>NUCLEOTIDE SEQUENCE</scope>
    <source>
        <strain evidence="6">DSM 46694</strain>
    </source>
</reference>
<evidence type="ECO:0000256" key="4">
    <source>
        <dbReference type="SAM" id="MobiDB-lite"/>
    </source>
</evidence>
<gene>
    <name evidence="6" type="ORF">HD597_004431</name>
</gene>
<sequence length="989" mass="104893">MPAPAAGKPATVAAATGAMDDGSLSEEDAALRQAQATGQQVEVVTARTEVSDVWADPDGSFSTKRYGAPVRVMRDGAWVAADPTLQVAADGTVVPKAAAVDVTFSGGGTGPLLSGVKDGRTLSLTWPTALPVPTLNGNVATYSDVLPGVDLQLKAEVEGFSQLIVVKSAEAAANPALATLKYQMHTVGLDVSVDDDTKTVQATDPAGQNVFTSPSPLMWDSSTTTPVSAAARSLALAEDAAPGDVFEPIPGSRDAEMATEVSGDTLRITPDQELLTGADTAYPVYIDPSWAWGERDHWTRVYKKYPGNSYWDSNEVARVGYENETNGLSRSFFQFDIGEIKGAKVKSSTFRIRNSWSWSCQNRPVEVWHTGAISKSTTWNNQPARHTRLATVNDAKGWRGSDDCPAGNLEFDVTGKVGEAAGKKWNSITLGMYASDEGDTFGWKKFDPKTAVLETKYNNPPKTPYSLGTNPKTDCATGGTVGNTTVSVHATLDDQDAGNLTAEFEVYDSKGAKVFGSSLSTLKRRAVTLVLPATSTPTGSYTWKVRAKDHDSAYSAWSKTCKFSIDRTRPSKPPLISSTAFPDGAAGWPANTGKARTPGLFALSPNGVTDAVSYHWWTDFAPEVKEADVAKGAGASITVVPPGYGPHLLYAFSVDAAGNRSDTSSYLFYAVRSTERDAPGDLNGDGNKDIWATDSNGTLLTYAGQGDGKFSAASNGGQSFDTAQITYRADWGQDGYTDLISLEEDAGTGQKRLWSYPNNGTGIATTGYQEGRQELHLDCPFPSEPSDEDPAGCASGYNHWHDASQVLAPGDINGDTFPDLLVKQGDKLWAYHGHYNKRLDSFGPPALVGGTDWDKFTVIAPGDTNGDGVPDLWLRDNASGDVWRSNGAKDPSGKLNLATWGTATRAKLRGGLSLAAVPDLGSVGDLNGDKLADLWIRKSDNSMYLIPGKSDGTLGDGVQIDGANAGIRIPSGTTITPASPTPPPRSPWS</sequence>
<comment type="subcellular location">
    <subcellularLocation>
        <location evidence="1">Secreted</location>
    </subcellularLocation>
</comment>
<feature type="compositionally biased region" description="Pro residues" evidence="4">
    <location>
        <begin position="979"/>
        <end position="989"/>
    </location>
</feature>
<proteinExistence type="predicted"/>
<dbReference type="RefSeq" id="WP_253744539.1">
    <property type="nucleotide sequence ID" value="NZ_BAABKA010000015.1"/>
</dbReference>
<feature type="compositionally biased region" description="Low complexity" evidence="4">
    <location>
        <begin position="1"/>
        <end position="18"/>
    </location>
</feature>
<evidence type="ECO:0000256" key="3">
    <source>
        <dbReference type="ARBA" id="ARBA00022729"/>
    </source>
</evidence>
<dbReference type="InterPro" id="IPR013783">
    <property type="entry name" value="Ig-like_fold"/>
</dbReference>
<dbReference type="Gene3D" id="2.60.40.10">
    <property type="entry name" value="Immunoglobulins"/>
    <property type="match status" value="1"/>
</dbReference>
<dbReference type="InterPro" id="IPR028994">
    <property type="entry name" value="Integrin_alpha_N"/>
</dbReference>
<dbReference type="AlphaFoldDB" id="A0A9X2GEJ7"/>
<feature type="region of interest" description="Disordered" evidence="4">
    <location>
        <begin position="1"/>
        <end position="24"/>
    </location>
</feature>
<organism evidence="6 7">
    <name type="scientific">Nonomuraea thailandensis</name>
    <dbReference type="NCBI Taxonomy" id="1188745"/>
    <lineage>
        <taxon>Bacteria</taxon>
        <taxon>Bacillati</taxon>
        <taxon>Actinomycetota</taxon>
        <taxon>Actinomycetes</taxon>
        <taxon>Streptosporangiales</taxon>
        <taxon>Streptosporangiaceae</taxon>
        <taxon>Nonomuraea</taxon>
    </lineage>
</organism>
<dbReference type="Pfam" id="PF24517">
    <property type="entry name" value="CBM96"/>
    <property type="match status" value="1"/>
</dbReference>
<dbReference type="Gene3D" id="2.130.10.130">
    <property type="entry name" value="Integrin alpha, N-terminal"/>
    <property type="match status" value="1"/>
</dbReference>
<evidence type="ECO:0000259" key="5">
    <source>
        <dbReference type="Pfam" id="PF24517"/>
    </source>
</evidence>
<dbReference type="GO" id="GO:0005576">
    <property type="term" value="C:extracellular region"/>
    <property type="evidence" value="ECO:0007669"/>
    <property type="project" value="UniProtKB-SubCell"/>
</dbReference>
<evidence type="ECO:0000256" key="1">
    <source>
        <dbReference type="ARBA" id="ARBA00004613"/>
    </source>
</evidence>
<name>A0A9X2GEJ7_9ACTN</name>
<keyword evidence="3" id="KW-0732">Signal</keyword>
<dbReference type="SUPFAM" id="SSF69318">
    <property type="entry name" value="Integrin alpha N-terminal domain"/>
    <property type="match status" value="1"/>
</dbReference>
<dbReference type="InterPro" id="IPR055372">
    <property type="entry name" value="CBM96"/>
</dbReference>
<dbReference type="Proteomes" id="UP001139648">
    <property type="component" value="Unassembled WGS sequence"/>
</dbReference>
<keyword evidence="7" id="KW-1185">Reference proteome</keyword>
<evidence type="ECO:0000313" key="6">
    <source>
        <dbReference type="EMBL" id="MCP2357411.1"/>
    </source>
</evidence>
<feature type="domain" description="Carbohydrate-binding module family 96" evidence="5">
    <location>
        <begin position="324"/>
        <end position="431"/>
    </location>
</feature>
<dbReference type="GO" id="GO:0005975">
    <property type="term" value="P:carbohydrate metabolic process"/>
    <property type="evidence" value="ECO:0007669"/>
    <property type="project" value="UniProtKB-ARBA"/>
</dbReference>
<protein>
    <recommendedName>
        <fullName evidence="5">Carbohydrate-binding module family 96 domain-containing protein</fullName>
    </recommendedName>
</protein>
<keyword evidence="2" id="KW-0964">Secreted</keyword>
<evidence type="ECO:0000256" key="2">
    <source>
        <dbReference type="ARBA" id="ARBA00022525"/>
    </source>
</evidence>
<accession>A0A9X2GEJ7</accession>
<evidence type="ECO:0000313" key="7">
    <source>
        <dbReference type="Proteomes" id="UP001139648"/>
    </source>
</evidence>